<gene>
    <name evidence="2" type="ORF">FPV13_14470</name>
</gene>
<keyword evidence="2" id="KW-0614">Plasmid</keyword>
<name>A0A517CMK8_MAMSC</name>
<dbReference type="Pfam" id="PF13560">
    <property type="entry name" value="HTH_31"/>
    <property type="match status" value="1"/>
</dbReference>
<accession>A0A517CMK8</accession>
<dbReference type="GO" id="GO:0003677">
    <property type="term" value="F:DNA binding"/>
    <property type="evidence" value="ECO:0007669"/>
    <property type="project" value="InterPro"/>
</dbReference>
<feature type="domain" description="HTH cro/C1-type" evidence="1">
    <location>
        <begin position="18"/>
        <end position="73"/>
    </location>
</feature>
<dbReference type="RefSeq" id="WP_152292150.1">
    <property type="nucleotide sequence ID" value="NZ_CP041918.1"/>
</dbReference>
<dbReference type="Gene3D" id="1.10.260.40">
    <property type="entry name" value="lambda repressor-like DNA-binding domains"/>
    <property type="match status" value="1"/>
</dbReference>
<dbReference type="InterPro" id="IPR010982">
    <property type="entry name" value="Lambda_DNA-bd_dom_sf"/>
</dbReference>
<dbReference type="SUPFAM" id="SSF47413">
    <property type="entry name" value="lambda repressor-like DNA-binding domains"/>
    <property type="match status" value="1"/>
</dbReference>
<geneLocation type="plasmid" evidence="2">
    <name>pSSLNP162</name>
</geneLocation>
<dbReference type="InterPro" id="IPR001387">
    <property type="entry name" value="Cro/C1-type_HTH"/>
</dbReference>
<dbReference type="AlphaFoldDB" id="A0A517CMK8"/>
<proteinExistence type="predicted"/>
<dbReference type="SMART" id="SM00530">
    <property type="entry name" value="HTH_XRE"/>
    <property type="match status" value="1"/>
</dbReference>
<reference evidence="2" key="1">
    <citation type="submission" date="2019-07" db="EMBL/GenBank/DDBJ databases">
        <title>Draft Genome Sequence of Megaplasmid-Bearing Staphylococcus scuiri strain B9-58B Isolated from Retail Pork.</title>
        <authorList>
            <person name="Neyaz L."/>
            <person name="Karki A.B."/>
            <person name="Fakhr M.K."/>
        </authorList>
    </citation>
    <scope>NUCLEOTIDE SEQUENCE</scope>
    <source>
        <strain evidence="2">B9-58B</strain>
        <plasmid evidence="2">pSSLNP162</plasmid>
    </source>
</reference>
<dbReference type="PROSITE" id="PS50943">
    <property type="entry name" value="HTH_CROC1"/>
    <property type="match status" value="1"/>
</dbReference>
<dbReference type="EMBL" id="CP041918">
    <property type="protein sequence ID" value="QDR66102.1"/>
    <property type="molecule type" value="Genomic_DNA"/>
</dbReference>
<organism evidence="2">
    <name type="scientific">Mammaliicoccus sciuri</name>
    <name type="common">Staphylococcus sciuri</name>
    <dbReference type="NCBI Taxonomy" id="1296"/>
    <lineage>
        <taxon>Bacteria</taxon>
        <taxon>Bacillati</taxon>
        <taxon>Bacillota</taxon>
        <taxon>Bacilli</taxon>
        <taxon>Bacillales</taxon>
        <taxon>Staphylococcaceae</taxon>
        <taxon>Mammaliicoccus</taxon>
    </lineage>
</organism>
<evidence type="ECO:0000313" key="2">
    <source>
        <dbReference type="EMBL" id="QDR66102.1"/>
    </source>
</evidence>
<evidence type="ECO:0000259" key="1">
    <source>
        <dbReference type="PROSITE" id="PS50943"/>
    </source>
</evidence>
<sequence>MKDFEKSKMLYRYVSLELRQVRKSKNLTLDQVANDLDLSQSFVSRIERGKRELHAFYYYLALAEYYKVDIKEVISNAELRMEIEKTLEE</sequence>
<protein>
    <submittedName>
        <fullName evidence="2">Helix-turn-helix transcriptional regulator</fullName>
    </submittedName>
</protein>
<dbReference type="CDD" id="cd00093">
    <property type="entry name" value="HTH_XRE"/>
    <property type="match status" value="1"/>
</dbReference>